<comment type="caution">
    <text evidence="4">The sequence shown here is derived from an EMBL/GenBank/DDBJ whole genome shotgun (WGS) entry which is preliminary data.</text>
</comment>
<evidence type="ECO:0000259" key="3">
    <source>
        <dbReference type="PROSITE" id="PS50801"/>
    </source>
</evidence>
<feature type="compositionally biased region" description="Polar residues" evidence="1">
    <location>
        <begin position="199"/>
        <end position="208"/>
    </location>
</feature>
<evidence type="ECO:0000313" key="6">
    <source>
        <dbReference type="Proteomes" id="UP001152797"/>
    </source>
</evidence>
<dbReference type="Pfam" id="PF01740">
    <property type="entry name" value="STAS"/>
    <property type="match status" value="1"/>
</dbReference>
<name>A0A9P1BE63_9DINO</name>
<dbReference type="PROSITE" id="PS50801">
    <property type="entry name" value="STAS"/>
    <property type="match status" value="1"/>
</dbReference>
<reference evidence="5 6" key="2">
    <citation type="submission" date="2024-05" db="EMBL/GenBank/DDBJ databases">
        <authorList>
            <person name="Chen Y."/>
            <person name="Shah S."/>
            <person name="Dougan E. K."/>
            <person name="Thang M."/>
            <person name="Chan C."/>
        </authorList>
    </citation>
    <scope>NUCLEOTIDE SEQUENCE [LARGE SCALE GENOMIC DNA]</scope>
</reference>
<dbReference type="Gene3D" id="3.30.750.24">
    <property type="entry name" value="STAS domain"/>
    <property type="match status" value="1"/>
</dbReference>
<dbReference type="EMBL" id="CAMXCT030000001">
    <property type="protein sequence ID" value="CAL4759126.1"/>
    <property type="molecule type" value="Genomic_DNA"/>
</dbReference>
<feature type="transmembrane region" description="Helical" evidence="2">
    <location>
        <begin position="174"/>
        <end position="193"/>
    </location>
</feature>
<dbReference type="PANTHER" id="PTHR33495">
    <property type="entry name" value="ANTI-SIGMA FACTOR ANTAGONIST TM_1081-RELATED-RELATED"/>
    <property type="match status" value="1"/>
</dbReference>
<dbReference type="PANTHER" id="PTHR33495:SF2">
    <property type="entry name" value="ANTI-SIGMA FACTOR ANTAGONIST TM_1081-RELATED"/>
    <property type="match status" value="1"/>
</dbReference>
<dbReference type="SUPFAM" id="SSF52091">
    <property type="entry name" value="SpoIIaa-like"/>
    <property type="match status" value="1"/>
</dbReference>
<feature type="region of interest" description="Disordered" evidence="1">
    <location>
        <begin position="94"/>
        <end position="116"/>
    </location>
</feature>
<feature type="compositionally biased region" description="Basic and acidic residues" evidence="1">
    <location>
        <begin position="99"/>
        <end position="115"/>
    </location>
</feature>
<keyword evidence="2" id="KW-0472">Membrane</keyword>
<protein>
    <submittedName>
        <fullName evidence="5">Anti-sigma-B factor antagonist (Anti-anti-sigma-B factor)</fullName>
    </submittedName>
</protein>
<evidence type="ECO:0000313" key="4">
    <source>
        <dbReference type="EMBL" id="CAI3971814.1"/>
    </source>
</evidence>
<dbReference type="AlphaFoldDB" id="A0A9P1BE63"/>
<dbReference type="InterPro" id="IPR002645">
    <property type="entry name" value="STAS_dom"/>
</dbReference>
<dbReference type="OrthoDB" id="10671973at2759"/>
<evidence type="ECO:0000256" key="1">
    <source>
        <dbReference type="SAM" id="MobiDB-lite"/>
    </source>
</evidence>
<keyword evidence="6" id="KW-1185">Reference proteome</keyword>
<dbReference type="Proteomes" id="UP001152797">
    <property type="component" value="Unassembled WGS sequence"/>
</dbReference>
<keyword evidence="2" id="KW-0812">Transmembrane</keyword>
<dbReference type="CDD" id="cd07043">
    <property type="entry name" value="STAS_anti-anti-sigma_factors"/>
    <property type="match status" value="1"/>
</dbReference>
<sequence>MLYDLKRRAGRVFNRGRINFGRQSRDGRGLQYLFVLPHLDYGIPVDSTQHVRTAFLEPQPQLVRVRPSIHLRFEHATAGQFDFYHISQGSGWQHHHRSGDKVELPSEKERLERHTGSYPDEDAWQIRNMANRFLITFRNTPWRGAAWADAGPAGLPMRGEEFSGPRRKPLDGTLAIWAFVIVALSAMVVTAVAEDRTSQARVNRLSRSTGEHHSGPSNAPLSSEGPLIREGEIWHNELGHIFLSGSRYAFRPVQGGRSVIVLENLNLQRIVQRLDETPDAPIWSISGVITEFQGSNYLLIERAVRKGRASLQAMGQRCGGRRNTAAITQSGRKLPKGARVMGVNRRLEVSEVGDVTVVQFVDRKILDEANIQDLGQELFQLVEGDNRKKLLLNFTSVDFLSSAALGKLITLDKKVKAHSGILKLCNIRPEIYEVFAITKLNKLFDIKDDEADALADF</sequence>
<reference evidence="4" key="1">
    <citation type="submission" date="2022-10" db="EMBL/GenBank/DDBJ databases">
        <authorList>
            <person name="Chen Y."/>
            <person name="Dougan E. K."/>
            <person name="Chan C."/>
            <person name="Rhodes N."/>
            <person name="Thang M."/>
        </authorList>
    </citation>
    <scope>NUCLEOTIDE SEQUENCE</scope>
</reference>
<dbReference type="InterPro" id="IPR036513">
    <property type="entry name" value="STAS_dom_sf"/>
</dbReference>
<dbReference type="EMBL" id="CAMXCT020000001">
    <property type="protein sequence ID" value="CAL1125189.1"/>
    <property type="molecule type" value="Genomic_DNA"/>
</dbReference>
<evidence type="ECO:0000256" key="2">
    <source>
        <dbReference type="SAM" id="Phobius"/>
    </source>
</evidence>
<gene>
    <name evidence="4" type="ORF">C1SCF055_LOCUS404</name>
</gene>
<evidence type="ECO:0000313" key="5">
    <source>
        <dbReference type="EMBL" id="CAL4759126.1"/>
    </source>
</evidence>
<proteinExistence type="predicted"/>
<organism evidence="4">
    <name type="scientific">Cladocopium goreaui</name>
    <dbReference type="NCBI Taxonomy" id="2562237"/>
    <lineage>
        <taxon>Eukaryota</taxon>
        <taxon>Sar</taxon>
        <taxon>Alveolata</taxon>
        <taxon>Dinophyceae</taxon>
        <taxon>Suessiales</taxon>
        <taxon>Symbiodiniaceae</taxon>
        <taxon>Cladocopium</taxon>
    </lineage>
</organism>
<dbReference type="GO" id="GO:0043856">
    <property type="term" value="F:anti-sigma factor antagonist activity"/>
    <property type="evidence" value="ECO:0007669"/>
    <property type="project" value="TreeGrafter"/>
</dbReference>
<accession>A0A9P1BE63</accession>
<feature type="region of interest" description="Disordered" evidence="1">
    <location>
        <begin position="199"/>
        <end position="225"/>
    </location>
</feature>
<feature type="domain" description="STAS" evidence="3">
    <location>
        <begin position="366"/>
        <end position="457"/>
    </location>
</feature>
<keyword evidence="2" id="KW-1133">Transmembrane helix</keyword>
<dbReference type="EMBL" id="CAMXCT010000001">
    <property type="protein sequence ID" value="CAI3971814.1"/>
    <property type="molecule type" value="Genomic_DNA"/>
</dbReference>